<dbReference type="Proteomes" id="UP000729913">
    <property type="component" value="Unassembled WGS sequence"/>
</dbReference>
<dbReference type="EMBL" id="JAAOIC020000019">
    <property type="protein sequence ID" value="KAG8041110.1"/>
    <property type="molecule type" value="Genomic_DNA"/>
</dbReference>
<reference evidence="1" key="2">
    <citation type="submission" date="2021-04" db="EMBL/GenBank/DDBJ databases">
        <title>Genome-wide patterns of bracovirus chromosomal integration into multiple host tissues during parasitism.</title>
        <authorList>
            <person name="Chebbi M.A.C."/>
        </authorList>
    </citation>
    <scope>NUCLEOTIDE SEQUENCE</scope>
    <source>
        <tissue evidence="1">Whole body</tissue>
    </source>
</reference>
<dbReference type="OrthoDB" id="7663258at2759"/>
<name>A0A8J5R718_9HYME</name>
<accession>A0A8J5R718</accession>
<evidence type="ECO:0000313" key="2">
    <source>
        <dbReference type="Proteomes" id="UP000729913"/>
    </source>
</evidence>
<protein>
    <submittedName>
        <fullName evidence="1">Uncharacterized protein</fullName>
    </submittedName>
</protein>
<evidence type="ECO:0000313" key="1">
    <source>
        <dbReference type="EMBL" id="KAG8041110.1"/>
    </source>
</evidence>
<comment type="caution">
    <text evidence="1">The sequence shown here is derived from an EMBL/GenBank/DDBJ whole genome shotgun (WGS) entry which is preliminary data.</text>
</comment>
<reference evidence="1" key="1">
    <citation type="submission" date="2020-03" db="EMBL/GenBank/DDBJ databases">
        <authorList>
            <person name="Chebbi M.A."/>
            <person name="Drezen J.M."/>
        </authorList>
    </citation>
    <scope>NUCLEOTIDE SEQUENCE</scope>
    <source>
        <tissue evidence="1">Whole body</tissue>
    </source>
</reference>
<dbReference type="AlphaFoldDB" id="A0A8J5R718"/>
<organism evidence="1 2">
    <name type="scientific">Cotesia typhae</name>
    <dbReference type="NCBI Taxonomy" id="2053667"/>
    <lineage>
        <taxon>Eukaryota</taxon>
        <taxon>Metazoa</taxon>
        <taxon>Ecdysozoa</taxon>
        <taxon>Arthropoda</taxon>
        <taxon>Hexapoda</taxon>
        <taxon>Insecta</taxon>
        <taxon>Pterygota</taxon>
        <taxon>Neoptera</taxon>
        <taxon>Endopterygota</taxon>
        <taxon>Hymenoptera</taxon>
        <taxon>Apocrita</taxon>
        <taxon>Ichneumonoidea</taxon>
        <taxon>Braconidae</taxon>
        <taxon>Microgastrinae</taxon>
        <taxon>Cotesia</taxon>
    </lineage>
</organism>
<proteinExistence type="predicted"/>
<gene>
    <name evidence="1" type="ORF">G9C98_002098</name>
</gene>
<sequence length="214" mass="24817">MDNSEEITNFTNLLLQERDTLTTITEKDESAADEDLPHSTEYPKFVDPSIRRELNLSLIPRVPLIIRRKIKNKRLQSCLNRMMTHLENRDKSLILQQMRKMTTDESMPLMGINVPTCLHFNMQEILVKQALHRAQIGRALPGPSQPNSLPWLTDSGPWPTVHAARQTFDGLQVIRRRKFVEEIDPVDPVESIRQEELLLNMAAMNIRETRPLFQ</sequence>
<keyword evidence="2" id="KW-1185">Reference proteome</keyword>